<name>A0A7G1I005_9BACT</name>
<proteinExistence type="predicted"/>
<dbReference type="RefSeq" id="WP_200754896.1">
    <property type="nucleotide sequence ID" value="NZ_AP023322.1"/>
</dbReference>
<keyword evidence="1" id="KW-0472">Membrane</keyword>
<evidence type="ECO:0000313" key="3">
    <source>
        <dbReference type="Proteomes" id="UP000594042"/>
    </source>
</evidence>
<keyword evidence="3" id="KW-1185">Reference proteome</keyword>
<reference evidence="3" key="1">
    <citation type="submission" date="2020-07" db="EMBL/GenBank/DDBJ databases">
        <title>Complete genome sequencing of Coprobacter sp. strain 2CBH44.</title>
        <authorList>
            <person name="Sakamoto M."/>
            <person name="Murakami T."/>
            <person name="Mori H."/>
        </authorList>
    </citation>
    <scope>NUCLEOTIDE SEQUENCE [LARGE SCALE GENOMIC DNA]</scope>
    <source>
        <strain evidence="3">2CBH44</strain>
    </source>
</reference>
<sequence>MISQWIYGLLFIVLLYFAYKISKKKPNEKIPEYKDSHRPNKELLPNSFVDNKKFIYITNISQKEITNVAIQFCNMYNHDFYQAILKITPIKRSTFAITFPYDIEFANYLILINYLHYPFEIEYSPKILGWMPLTNEVQNEQETWGMFYIPSDDKEYDAVYMLTENNNSYKFTIGFDKGIPCTTNLIYKKAPLLNLNSKEKESFIIN</sequence>
<gene>
    <name evidence="2" type="ORF">Cop2CBH44_23870</name>
</gene>
<feature type="transmembrane region" description="Helical" evidence="1">
    <location>
        <begin position="6"/>
        <end position="22"/>
    </location>
</feature>
<organism evidence="2 3">
    <name type="scientific">Coprobacter secundus subsp. similis</name>
    <dbReference type="NCBI Taxonomy" id="2751153"/>
    <lineage>
        <taxon>Bacteria</taxon>
        <taxon>Pseudomonadati</taxon>
        <taxon>Bacteroidota</taxon>
        <taxon>Bacteroidia</taxon>
        <taxon>Bacteroidales</taxon>
        <taxon>Barnesiellaceae</taxon>
        <taxon>Coprobacter</taxon>
    </lineage>
</organism>
<keyword evidence="1" id="KW-1133">Transmembrane helix</keyword>
<evidence type="ECO:0000256" key="1">
    <source>
        <dbReference type="SAM" id="Phobius"/>
    </source>
</evidence>
<dbReference type="KEGG" id="copr:Cop2CBH44_23870"/>
<accession>A0A7G1I005</accession>
<evidence type="ECO:0000313" key="2">
    <source>
        <dbReference type="EMBL" id="BCI64034.1"/>
    </source>
</evidence>
<dbReference type="AlphaFoldDB" id="A0A7G1I005"/>
<dbReference type="EMBL" id="AP023322">
    <property type="protein sequence ID" value="BCI64034.1"/>
    <property type="molecule type" value="Genomic_DNA"/>
</dbReference>
<dbReference type="Proteomes" id="UP000594042">
    <property type="component" value="Chromosome"/>
</dbReference>
<keyword evidence="1" id="KW-0812">Transmembrane</keyword>
<protein>
    <submittedName>
        <fullName evidence="2">Uncharacterized protein</fullName>
    </submittedName>
</protein>